<feature type="compositionally biased region" description="Polar residues" evidence="1">
    <location>
        <begin position="68"/>
        <end position="84"/>
    </location>
</feature>
<evidence type="ECO:0000256" key="2">
    <source>
        <dbReference type="SAM" id="Phobius"/>
    </source>
</evidence>
<comment type="caution">
    <text evidence="3">The sequence shown here is derived from an EMBL/GenBank/DDBJ whole genome shotgun (WGS) entry which is preliminary data.</text>
</comment>
<dbReference type="AlphaFoldDB" id="A0A1W0E5Y2"/>
<keyword evidence="2" id="KW-0472">Membrane</keyword>
<dbReference type="VEuPathDB" id="MicrosporidiaDB:EHP00_1507"/>
<keyword evidence="2" id="KW-1133">Transmembrane helix</keyword>
<reference evidence="3 4" key="1">
    <citation type="journal article" date="2017" name="Environ. Microbiol.">
        <title>Decay of the glycolytic pathway and adaptation to intranuclear parasitism within Enterocytozoonidae microsporidia.</title>
        <authorList>
            <person name="Wiredu Boakye D."/>
            <person name="Jaroenlak P."/>
            <person name="Prachumwat A."/>
            <person name="Williams T.A."/>
            <person name="Bateman K.S."/>
            <person name="Itsathitphaisarn O."/>
            <person name="Sritunyalucksana K."/>
            <person name="Paszkiewicz K.H."/>
            <person name="Moore K.A."/>
            <person name="Stentiford G.D."/>
            <person name="Williams B.A."/>
        </authorList>
    </citation>
    <scope>NUCLEOTIDE SEQUENCE [LARGE SCALE GENOMIC DNA]</scope>
    <source>
        <strain evidence="3 4">TH1</strain>
    </source>
</reference>
<feature type="region of interest" description="Disordered" evidence="1">
    <location>
        <begin position="63"/>
        <end position="91"/>
    </location>
</feature>
<feature type="transmembrane region" description="Helical" evidence="2">
    <location>
        <begin position="131"/>
        <end position="153"/>
    </location>
</feature>
<accession>A0A1W0E5Y2</accession>
<evidence type="ECO:0000313" key="4">
    <source>
        <dbReference type="Proteomes" id="UP000192758"/>
    </source>
</evidence>
<keyword evidence="4" id="KW-1185">Reference proteome</keyword>
<protein>
    <submittedName>
        <fullName evidence="3">Uncharacterized protein</fullName>
    </submittedName>
</protein>
<name>A0A1W0E5Y2_9MICR</name>
<dbReference type="EMBL" id="MNPJ01000018">
    <property type="protein sequence ID" value="OQS54661.1"/>
    <property type="molecule type" value="Genomic_DNA"/>
</dbReference>
<sequence>MFKDLEEFVCRKYGDKQLTKQEIQNIFMKAVELKIIPFPPTHLFAFSKTSEVLNYIKHLENREKETNTSKQTSGMPNNTQNQIKTPEGLSKKVSVEVPQTNKKPENLIKLEKVLDAFLKYEQQRINKKTYYLRYALLLIIVFIITTLFIYLNYIPEPY</sequence>
<organism evidence="3 4">
    <name type="scientific">Ecytonucleospora hepatopenaei</name>
    <dbReference type="NCBI Taxonomy" id="646526"/>
    <lineage>
        <taxon>Eukaryota</taxon>
        <taxon>Fungi</taxon>
        <taxon>Fungi incertae sedis</taxon>
        <taxon>Microsporidia</taxon>
        <taxon>Enterocytozoonidae</taxon>
        <taxon>Ecytonucleospora</taxon>
    </lineage>
</organism>
<gene>
    <name evidence="3" type="ORF">EHP00_1507</name>
</gene>
<evidence type="ECO:0000313" key="3">
    <source>
        <dbReference type="EMBL" id="OQS54661.1"/>
    </source>
</evidence>
<dbReference type="Proteomes" id="UP000192758">
    <property type="component" value="Unassembled WGS sequence"/>
</dbReference>
<keyword evidence="2" id="KW-0812">Transmembrane</keyword>
<evidence type="ECO:0000256" key="1">
    <source>
        <dbReference type="SAM" id="MobiDB-lite"/>
    </source>
</evidence>
<proteinExistence type="predicted"/>
<dbReference type="OrthoDB" id="2200513at2759"/>